<feature type="region of interest" description="Disordered" evidence="1">
    <location>
        <begin position="1"/>
        <end position="35"/>
    </location>
</feature>
<dbReference type="HOGENOM" id="CLU_1626705_0_0_1"/>
<sequence>MMKRRTSATVPVIQDDEKTSPKTDSKTTSSTPMIQRRVSLFDSRQPPYEHPIDLRLGLHFNGDNHACSRICRSDATSTSLDERFRKMRDDPRRSPIGAWCSLEMMTYTVGLPLQMNALVLRVEIEDPEYWIKVHDKVVKFRDECFWDVFVPIRYYELEVDDNF</sequence>
<dbReference type="AlphaFoldDB" id="A0A074WYZ9"/>
<name>A0A074WYZ9_AURPU</name>
<evidence type="ECO:0000313" key="2">
    <source>
        <dbReference type="EMBL" id="KEQ78428.1"/>
    </source>
</evidence>
<dbReference type="Proteomes" id="UP000030706">
    <property type="component" value="Unassembled WGS sequence"/>
</dbReference>
<accession>A0A074WYZ9</accession>
<reference evidence="2 3" key="1">
    <citation type="journal article" date="2014" name="BMC Genomics">
        <title>Genome sequencing of four Aureobasidium pullulans varieties: biotechnological potential, stress tolerance, and description of new species.</title>
        <authorList>
            <person name="Gostin Ar C."/>
            <person name="Ohm R.A."/>
            <person name="Kogej T."/>
            <person name="Sonjak S."/>
            <person name="Turk M."/>
            <person name="Zajc J."/>
            <person name="Zalar P."/>
            <person name="Grube M."/>
            <person name="Sun H."/>
            <person name="Han J."/>
            <person name="Sharma A."/>
            <person name="Chiniquy J."/>
            <person name="Ngan C.Y."/>
            <person name="Lipzen A."/>
            <person name="Barry K."/>
            <person name="Grigoriev I.V."/>
            <person name="Gunde-Cimerman N."/>
        </authorList>
    </citation>
    <scope>NUCLEOTIDE SEQUENCE [LARGE SCALE GENOMIC DNA]</scope>
    <source>
        <strain evidence="2 3">EXF-150</strain>
    </source>
</reference>
<dbReference type="EMBL" id="KL585025">
    <property type="protein sequence ID" value="KEQ78428.1"/>
    <property type="molecule type" value="Genomic_DNA"/>
</dbReference>
<evidence type="ECO:0000256" key="1">
    <source>
        <dbReference type="SAM" id="MobiDB-lite"/>
    </source>
</evidence>
<dbReference type="GeneID" id="40749747"/>
<proteinExistence type="predicted"/>
<feature type="compositionally biased region" description="Basic and acidic residues" evidence="1">
    <location>
        <begin position="15"/>
        <end position="25"/>
    </location>
</feature>
<keyword evidence="3" id="KW-1185">Reference proteome</keyword>
<gene>
    <name evidence="2" type="ORF">M438DRAFT_360525</name>
</gene>
<organism evidence="2 3">
    <name type="scientific">Aureobasidium pullulans EXF-150</name>
    <dbReference type="NCBI Taxonomy" id="1043002"/>
    <lineage>
        <taxon>Eukaryota</taxon>
        <taxon>Fungi</taxon>
        <taxon>Dikarya</taxon>
        <taxon>Ascomycota</taxon>
        <taxon>Pezizomycotina</taxon>
        <taxon>Dothideomycetes</taxon>
        <taxon>Dothideomycetidae</taxon>
        <taxon>Dothideales</taxon>
        <taxon>Saccotheciaceae</taxon>
        <taxon>Aureobasidium</taxon>
    </lineage>
</organism>
<dbReference type="RefSeq" id="XP_029754615.1">
    <property type="nucleotide sequence ID" value="XM_029907441.1"/>
</dbReference>
<protein>
    <submittedName>
        <fullName evidence="2">Uncharacterized protein</fullName>
    </submittedName>
</protein>
<evidence type="ECO:0000313" key="3">
    <source>
        <dbReference type="Proteomes" id="UP000030706"/>
    </source>
</evidence>